<gene>
    <name evidence="1" type="ORF">NDU88_004487</name>
</gene>
<evidence type="ECO:0000313" key="1">
    <source>
        <dbReference type="EMBL" id="KAJ1099386.1"/>
    </source>
</evidence>
<proteinExistence type="predicted"/>
<accession>A0AAV7M7N2</accession>
<keyword evidence="2" id="KW-1185">Reference proteome</keyword>
<dbReference type="Proteomes" id="UP001066276">
    <property type="component" value="Chromosome 10"/>
</dbReference>
<reference evidence="1" key="1">
    <citation type="journal article" date="2022" name="bioRxiv">
        <title>Sequencing and chromosome-scale assembly of the giantPleurodeles waltlgenome.</title>
        <authorList>
            <person name="Brown T."/>
            <person name="Elewa A."/>
            <person name="Iarovenko S."/>
            <person name="Subramanian E."/>
            <person name="Araus A.J."/>
            <person name="Petzold A."/>
            <person name="Susuki M."/>
            <person name="Suzuki K.-i.T."/>
            <person name="Hayashi T."/>
            <person name="Toyoda A."/>
            <person name="Oliveira C."/>
            <person name="Osipova E."/>
            <person name="Leigh N.D."/>
            <person name="Simon A."/>
            <person name="Yun M.H."/>
        </authorList>
    </citation>
    <scope>NUCLEOTIDE SEQUENCE</scope>
    <source>
        <strain evidence="1">20211129_DDA</strain>
        <tissue evidence="1">Liver</tissue>
    </source>
</reference>
<organism evidence="1 2">
    <name type="scientific">Pleurodeles waltl</name>
    <name type="common">Iberian ribbed newt</name>
    <dbReference type="NCBI Taxonomy" id="8319"/>
    <lineage>
        <taxon>Eukaryota</taxon>
        <taxon>Metazoa</taxon>
        <taxon>Chordata</taxon>
        <taxon>Craniata</taxon>
        <taxon>Vertebrata</taxon>
        <taxon>Euteleostomi</taxon>
        <taxon>Amphibia</taxon>
        <taxon>Batrachia</taxon>
        <taxon>Caudata</taxon>
        <taxon>Salamandroidea</taxon>
        <taxon>Salamandridae</taxon>
        <taxon>Pleurodelinae</taxon>
        <taxon>Pleurodeles</taxon>
    </lineage>
</organism>
<dbReference type="AlphaFoldDB" id="A0AAV7M7N2"/>
<comment type="caution">
    <text evidence="1">The sequence shown here is derived from an EMBL/GenBank/DDBJ whole genome shotgun (WGS) entry which is preliminary data.</text>
</comment>
<protein>
    <submittedName>
        <fullName evidence="1">Uncharacterized protein</fullName>
    </submittedName>
</protein>
<dbReference type="EMBL" id="JANPWB010000014">
    <property type="protein sequence ID" value="KAJ1099386.1"/>
    <property type="molecule type" value="Genomic_DNA"/>
</dbReference>
<evidence type="ECO:0000313" key="2">
    <source>
        <dbReference type="Proteomes" id="UP001066276"/>
    </source>
</evidence>
<sequence>MNVAASSKAAVTQPEQTGCLRKSEPLTAQQIRMEQIIERITGWVDFCVMEKPLLGLFHRSPVDHRPSFASGLQT</sequence>
<name>A0AAV7M7N2_PLEWA</name>